<dbReference type="PANTHER" id="PTHR46060">
    <property type="entry name" value="MARINER MOS1 TRANSPOSASE-LIKE PROTEIN"/>
    <property type="match status" value="1"/>
</dbReference>
<dbReference type="PANTHER" id="PTHR46060:SF1">
    <property type="entry name" value="MARINER MOS1 TRANSPOSASE-LIKE PROTEIN"/>
    <property type="match status" value="1"/>
</dbReference>
<dbReference type="InterPro" id="IPR052709">
    <property type="entry name" value="Transposase-MT_Hybrid"/>
</dbReference>
<protein>
    <submittedName>
        <fullName evidence="2">GVQW3 protein</fullName>
    </submittedName>
</protein>
<dbReference type="InterPro" id="IPR041426">
    <property type="entry name" value="Mos1_HTH"/>
</dbReference>
<dbReference type="AlphaFoldDB" id="A0A836F801"/>
<dbReference type="Proteomes" id="UP000670152">
    <property type="component" value="Unassembled WGS sequence"/>
</dbReference>
<dbReference type="OrthoDB" id="10033972at2759"/>
<dbReference type="EMBL" id="JAANIB010006420">
    <property type="protein sequence ID" value="KAG5329102.1"/>
    <property type="molecule type" value="Genomic_DNA"/>
</dbReference>
<dbReference type="Gene3D" id="1.10.10.1450">
    <property type="match status" value="1"/>
</dbReference>
<comment type="caution">
    <text evidence="2">The sequence shown here is derived from an EMBL/GenBank/DDBJ whole genome shotgun (WGS) entry which is preliminary data.</text>
</comment>
<keyword evidence="3" id="KW-1185">Reference proteome</keyword>
<name>A0A836F801_9HYME</name>
<reference evidence="2 3" key="1">
    <citation type="submission" date="2020-02" db="EMBL/GenBank/DDBJ databases">
        <title>Relaxed selection underlies rapid genomic changes in the transitions from sociality to social parasitism in ants.</title>
        <authorList>
            <person name="Bi X."/>
        </authorList>
    </citation>
    <scope>NUCLEOTIDE SEQUENCE [LARGE SCALE GENOMIC DNA]</scope>
    <source>
        <strain evidence="2">BGI-DK2014b</strain>
        <tissue evidence="2">Whole body</tissue>
    </source>
</reference>
<evidence type="ECO:0000313" key="2">
    <source>
        <dbReference type="EMBL" id="KAG5329102.1"/>
    </source>
</evidence>
<accession>A0A836F801</accession>
<evidence type="ECO:0000259" key="1">
    <source>
        <dbReference type="Pfam" id="PF17906"/>
    </source>
</evidence>
<feature type="non-terminal residue" evidence="2">
    <location>
        <position position="107"/>
    </location>
</feature>
<proteinExistence type="predicted"/>
<evidence type="ECO:0000313" key="3">
    <source>
        <dbReference type="Proteomes" id="UP000670152"/>
    </source>
</evidence>
<feature type="non-terminal residue" evidence="2">
    <location>
        <position position="1"/>
    </location>
</feature>
<organism evidence="2 3">
    <name type="scientific">Acromyrmex heyeri</name>
    <dbReference type="NCBI Taxonomy" id="230685"/>
    <lineage>
        <taxon>Eukaryota</taxon>
        <taxon>Metazoa</taxon>
        <taxon>Ecdysozoa</taxon>
        <taxon>Arthropoda</taxon>
        <taxon>Hexapoda</taxon>
        <taxon>Insecta</taxon>
        <taxon>Pterygota</taxon>
        <taxon>Neoptera</taxon>
        <taxon>Endopterygota</taxon>
        <taxon>Hymenoptera</taxon>
        <taxon>Apocrita</taxon>
        <taxon>Aculeata</taxon>
        <taxon>Formicoidea</taxon>
        <taxon>Formicidae</taxon>
        <taxon>Myrmicinae</taxon>
        <taxon>Acromyrmex</taxon>
    </lineage>
</organism>
<dbReference type="Pfam" id="PF17906">
    <property type="entry name" value="HTH_48"/>
    <property type="match status" value="1"/>
</dbReference>
<feature type="domain" description="Mos1 transposase HTH" evidence="1">
    <location>
        <begin position="8"/>
        <end position="52"/>
    </location>
</feature>
<gene>
    <name evidence="2" type="primary">Gvqw3_42</name>
    <name evidence="2" type="ORF">G6Z77_0006461</name>
</gene>
<sequence>MTEKVEQRICIKFCFKLEKTCAETIEMLQKAFEDECMGKTQIKEWYKRFKNGRTSVDSDSRSGRLTSVAQLRRTFTAKVLVGDRMTGGVTRNVTEMRLHAAALKGGT</sequence>